<accession>A0A506TWC1</accession>
<name>A0A506TWC1_9HYPH</name>
<dbReference type="Pfam" id="PF10115">
    <property type="entry name" value="HlyU"/>
    <property type="match status" value="1"/>
</dbReference>
<dbReference type="OrthoDB" id="9800971at2"/>
<evidence type="ECO:0000313" key="2">
    <source>
        <dbReference type="EMBL" id="TPW26372.1"/>
    </source>
</evidence>
<keyword evidence="3" id="KW-1185">Reference proteome</keyword>
<proteinExistence type="predicted"/>
<feature type="region of interest" description="Disordered" evidence="1">
    <location>
        <begin position="1"/>
        <end position="30"/>
    </location>
</feature>
<dbReference type="RefSeq" id="WP_141167884.1">
    <property type="nucleotide sequence ID" value="NZ_VHLH01000031.1"/>
</dbReference>
<dbReference type="AlphaFoldDB" id="A0A506TWC1"/>
<gene>
    <name evidence="2" type="ORF">FJU11_14955</name>
</gene>
<sequence>MISFLKKMFGGSEGGEPEAKSGGEAAGSENYRDCTIVATPMRADSQWRLAGRITKQIDGETVERAFIRADLFASKDEAASFSLSKGRQIIDQNPALFAPGSNENV</sequence>
<evidence type="ECO:0000313" key="3">
    <source>
        <dbReference type="Proteomes" id="UP000320314"/>
    </source>
</evidence>
<protein>
    <submittedName>
        <fullName evidence="2">Transcriptional activator HlyU</fullName>
    </submittedName>
</protein>
<dbReference type="EMBL" id="VHLH01000031">
    <property type="protein sequence ID" value="TPW26372.1"/>
    <property type="molecule type" value="Genomic_DNA"/>
</dbReference>
<dbReference type="InterPro" id="IPR018772">
    <property type="entry name" value="Transcription_activator_HlyU"/>
</dbReference>
<dbReference type="Proteomes" id="UP000320314">
    <property type="component" value="Unassembled WGS sequence"/>
</dbReference>
<organism evidence="2 3">
    <name type="scientific">Pararhizobium mangrovi</name>
    <dbReference type="NCBI Taxonomy" id="2590452"/>
    <lineage>
        <taxon>Bacteria</taxon>
        <taxon>Pseudomonadati</taxon>
        <taxon>Pseudomonadota</taxon>
        <taxon>Alphaproteobacteria</taxon>
        <taxon>Hyphomicrobiales</taxon>
        <taxon>Rhizobiaceae</taxon>
        <taxon>Rhizobium/Agrobacterium group</taxon>
        <taxon>Pararhizobium</taxon>
    </lineage>
</organism>
<reference evidence="2 3" key="1">
    <citation type="submission" date="2019-06" db="EMBL/GenBank/DDBJ databases">
        <authorList>
            <person name="Li M."/>
        </authorList>
    </citation>
    <scope>NUCLEOTIDE SEQUENCE [LARGE SCALE GENOMIC DNA]</scope>
    <source>
        <strain evidence="2 3">BGMRC6574</strain>
    </source>
</reference>
<comment type="caution">
    <text evidence="2">The sequence shown here is derived from an EMBL/GenBank/DDBJ whole genome shotgun (WGS) entry which is preliminary data.</text>
</comment>
<evidence type="ECO:0000256" key="1">
    <source>
        <dbReference type="SAM" id="MobiDB-lite"/>
    </source>
</evidence>